<dbReference type="AlphaFoldDB" id="A0A9W6NTP1"/>
<reference evidence="1" key="1">
    <citation type="journal article" date="2014" name="Int. J. Syst. Evol. Microbiol.">
        <title>Complete genome sequence of Corynebacterium casei LMG S-19264T (=DSM 44701T), isolated from a smear-ripened cheese.</title>
        <authorList>
            <consortium name="US DOE Joint Genome Institute (JGI-PGF)"/>
            <person name="Walter F."/>
            <person name="Albersmeier A."/>
            <person name="Kalinowski J."/>
            <person name="Ruckert C."/>
        </authorList>
    </citation>
    <scope>NUCLEOTIDE SEQUENCE</scope>
    <source>
        <strain evidence="1">VKM Ac-1321</strain>
    </source>
</reference>
<protein>
    <submittedName>
        <fullName evidence="1">Uncharacterized protein</fullName>
    </submittedName>
</protein>
<proteinExistence type="predicted"/>
<reference evidence="1" key="2">
    <citation type="submission" date="2023-01" db="EMBL/GenBank/DDBJ databases">
        <authorList>
            <person name="Sun Q."/>
            <person name="Evtushenko L."/>
        </authorList>
    </citation>
    <scope>NUCLEOTIDE SEQUENCE</scope>
    <source>
        <strain evidence="1">VKM Ac-1321</strain>
    </source>
</reference>
<name>A0A9W6NTP1_9ACTN</name>
<sequence>MFVAWRRAVAAGAIIRVSDGGTPASALAAMYTRRLRLIQRRGTPEIGFAEAVRALHACGEAGARV</sequence>
<comment type="caution">
    <text evidence="1">The sequence shown here is derived from an EMBL/GenBank/DDBJ whole genome shotgun (WGS) entry which is preliminary data.</text>
</comment>
<dbReference type="EMBL" id="BSFP01000196">
    <property type="protein sequence ID" value="GLL08773.1"/>
    <property type="molecule type" value="Genomic_DNA"/>
</dbReference>
<evidence type="ECO:0000313" key="2">
    <source>
        <dbReference type="Proteomes" id="UP001143480"/>
    </source>
</evidence>
<gene>
    <name evidence="1" type="ORF">GCM10017581_105460</name>
</gene>
<organism evidence="1 2">
    <name type="scientific">Dactylosporangium matsuzakiense</name>
    <dbReference type="NCBI Taxonomy" id="53360"/>
    <lineage>
        <taxon>Bacteria</taxon>
        <taxon>Bacillati</taxon>
        <taxon>Actinomycetota</taxon>
        <taxon>Actinomycetes</taxon>
        <taxon>Micromonosporales</taxon>
        <taxon>Micromonosporaceae</taxon>
        <taxon>Dactylosporangium</taxon>
    </lineage>
</organism>
<dbReference type="Proteomes" id="UP001143480">
    <property type="component" value="Unassembled WGS sequence"/>
</dbReference>
<keyword evidence="2" id="KW-1185">Reference proteome</keyword>
<accession>A0A9W6NTP1</accession>
<evidence type="ECO:0000313" key="1">
    <source>
        <dbReference type="EMBL" id="GLL08773.1"/>
    </source>
</evidence>